<sequence>MEQQKEALFHDGSSQFCKYNEKSDTYTFILRTTIGAVNQAFMAIDGYEMRMSHMDTKGRFDYYAINLALGTKMIKYHFRTVGQYRLYYNVFGASEHFF</sequence>
<evidence type="ECO:0000313" key="2">
    <source>
        <dbReference type="EMBL" id="EKC57612.1"/>
    </source>
</evidence>
<protein>
    <recommendedName>
        <fullName evidence="1">Glycoside hydrolase family 13 N-terminal Ig-like domain-containing protein</fullName>
    </recommendedName>
</protein>
<accession>K1SAD1</accession>
<name>K1SAD1_9ZZZZ</name>
<organism evidence="2">
    <name type="scientific">human gut metagenome</name>
    <dbReference type="NCBI Taxonomy" id="408170"/>
    <lineage>
        <taxon>unclassified sequences</taxon>
        <taxon>metagenomes</taxon>
        <taxon>organismal metagenomes</taxon>
    </lineage>
</organism>
<gene>
    <name evidence="2" type="ORF">OBE_10437</name>
</gene>
<reference evidence="2" key="1">
    <citation type="journal article" date="2013" name="Environ. Microbiol.">
        <title>Microbiota from the distal guts of lean and obese adolescents exhibit partial functional redundancy besides clear differences in community structure.</title>
        <authorList>
            <person name="Ferrer M."/>
            <person name="Ruiz A."/>
            <person name="Lanza F."/>
            <person name="Haange S.B."/>
            <person name="Oberbach A."/>
            <person name="Till H."/>
            <person name="Bargiela R."/>
            <person name="Campoy C."/>
            <person name="Segura M.T."/>
            <person name="Richter M."/>
            <person name="von Bergen M."/>
            <person name="Seifert J."/>
            <person name="Suarez A."/>
        </authorList>
    </citation>
    <scope>NUCLEOTIDE SEQUENCE</scope>
</reference>
<comment type="caution">
    <text evidence="2">The sequence shown here is derived from an EMBL/GenBank/DDBJ whole genome shotgun (WGS) entry which is preliminary data.</text>
</comment>
<dbReference type="CDD" id="cd02857">
    <property type="entry name" value="E_set_CDase_PDE_N"/>
    <property type="match status" value="1"/>
</dbReference>
<dbReference type="GO" id="GO:0004553">
    <property type="term" value="F:hydrolase activity, hydrolyzing O-glycosyl compounds"/>
    <property type="evidence" value="ECO:0007669"/>
    <property type="project" value="InterPro"/>
</dbReference>
<dbReference type="Gene3D" id="2.60.40.10">
    <property type="entry name" value="Immunoglobulins"/>
    <property type="match status" value="1"/>
</dbReference>
<dbReference type="InterPro" id="IPR004185">
    <property type="entry name" value="Glyco_hydro_13_lg-like_dom"/>
</dbReference>
<feature type="domain" description="Glycoside hydrolase family 13 N-terminal Ig-like" evidence="1">
    <location>
        <begin position="4"/>
        <end position="94"/>
    </location>
</feature>
<evidence type="ECO:0000259" key="1">
    <source>
        <dbReference type="Pfam" id="PF02903"/>
    </source>
</evidence>
<proteinExistence type="predicted"/>
<dbReference type="InterPro" id="IPR013783">
    <property type="entry name" value="Ig-like_fold"/>
</dbReference>
<dbReference type="EMBL" id="AJWZ01007188">
    <property type="protein sequence ID" value="EKC57612.1"/>
    <property type="molecule type" value="Genomic_DNA"/>
</dbReference>
<dbReference type="AlphaFoldDB" id="K1SAD1"/>
<dbReference type="SUPFAM" id="SSF81296">
    <property type="entry name" value="E set domains"/>
    <property type="match status" value="1"/>
</dbReference>
<dbReference type="InterPro" id="IPR014756">
    <property type="entry name" value="Ig_E-set"/>
</dbReference>
<dbReference type="GO" id="GO:0005975">
    <property type="term" value="P:carbohydrate metabolic process"/>
    <property type="evidence" value="ECO:0007669"/>
    <property type="project" value="InterPro"/>
</dbReference>
<dbReference type="Pfam" id="PF02903">
    <property type="entry name" value="Alpha-amylase_N"/>
    <property type="match status" value="1"/>
</dbReference>